<keyword evidence="2" id="KW-1185">Reference proteome</keyword>
<accession>C0XMK5</accession>
<proteinExistence type="predicted"/>
<evidence type="ECO:0000313" key="2">
    <source>
        <dbReference type="Proteomes" id="UP000003752"/>
    </source>
</evidence>
<dbReference type="EMBL" id="ACGP01000191">
    <property type="protein sequence ID" value="EEI23376.1"/>
    <property type="molecule type" value="Genomic_DNA"/>
</dbReference>
<name>C0XMK5_LENH9</name>
<sequence>MFLLIHTTLNKKCLTSVVEKKIVFPISDHQGRKISSKTIKQ</sequence>
<dbReference type="Proteomes" id="UP000003752">
    <property type="component" value="Unassembled WGS sequence"/>
</dbReference>
<dbReference type="HOGENOM" id="CLU_3271776_0_0_9"/>
<dbReference type="AlphaFoldDB" id="C0XMK5"/>
<comment type="caution">
    <text evidence="1">The sequence shown here is derived from an EMBL/GenBank/DDBJ whole genome shotgun (WGS) entry which is preliminary data.</text>
</comment>
<gene>
    <name evidence="1" type="ORF">HMPREF0519_2466</name>
</gene>
<organism evidence="1 2">
    <name type="scientific">Lentilactobacillus hilgardii (strain ATCC 8290 / DSM 20176 / CCUG 30140 / JCM 1155 / KCTC 3500 / NBRC 15886 / NCIMB 8040 / NRRL B-1843 / 9)</name>
    <dbReference type="NCBI Taxonomy" id="1423757"/>
    <lineage>
        <taxon>Bacteria</taxon>
        <taxon>Bacillati</taxon>
        <taxon>Bacillota</taxon>
        <taxon>Bacilli</taxon>
        <taxon>Lactobacillales</taxon>
        <taxon>Lactobacillaceae</taxon>
        <taxon>Lentilactobacillus</taxon>
    </lineage>
</organism>
<evidence type="ECO:0000313" key="1">
    <source>
        <dbReference type="EMBL" id="EEI23376.1"/>
    </source>
</evidence>
<protein>
    <submittedName>
        <fullName evidence="1">Uncharacterized protein</fullName>
    </submittedName>
</protein>
<reference evidence="1 2" key="1">
    <citation type="submission" date="2009-01" db="EMBL/GenBank/DDBJ databases">
        <authorList>
            <person name="Qin X."/>
            <person name="Bachman B."/>
            <person name="Battles P."/>
            <person name="Bell A."/>
            <person name="Bess C."/>
            <person name="Bickham C."/>
            <person name="Chaboub L."/>
            <person name="Chen D."/>
            <person name="Coyle M."/>
            <person name="Deiros D.R."/>
            <person name="Dinh H."/>
            <person name="Forbes L."/>
            <person name="Fowler G."/>
            <person name="Francisco L."/>
            <person name="Fu Q."/>
            <person name="Gubbala S."/>
            <person name="Hale W."/>
            <person name="Han Y."/>
            <person name="Hemphill L."/>
            <person name="Highlander S.K."/>
            <person name="Hirani K."/>
            <person name="Hogues M."/>
            <person name="Jackson L."/>
            <person name="Jakkamsetti A."/>
            <person name="Javaid M."/>
            <person name="Jiang H."/>
            <person name="Korchina V."/>
            <person name="Kovar C."/>
            <person name="Lara F."/>
            <person name="Lee S."/>
            <person name="Mata R."/>
            <person name="Mathew T."/>
            <person name="Moen C."/>
            <person name="Morales K."/>
            <person name="Munidasa M."/>
            <person name="Nazareth L."/>
            <person name="Ngo R."/>
            <person name="Nguyen L."/>
            <person name="Okwuonu G."/>
            <person name="Ongeri F."/>
            <person name="Patil S."/>
            <person name="Petrosino J."/>
            <person name="Pham C."/>
            <person name="Pham P."/>
            <person name="Pu L.-L."/>
            <person name="Puazo M."/>
            <person name="Raj R."/>
            <person name="Reid J."/>
            <person name="Rouhana J."/>
            <person name="Saada N."/>
            <person name="Shang Y."/>
            <person name="Simmons D."/>
            <person name="Thornton R."/>
            <person name="Warren J."/>
            <person name="Weissenberger G."/>
            <person name="Zhang J."/>
            <person name="Zhang L."/>
            <person name="Zhou C."/>
            <person name="Zhu D."/>
            <person name="Muzny D."/>
            <person name="Worley K."/>
            <person name="Gibbs R."/>
        </authorList>
    </citation>
    <scope>NUCLEOTIDE SEQUENCE [LARGE SCALE GENOMIC DNA]</scope>
    <source>
        <strain evidence="2">ATCC 8290 / DSM 20176 / CCUG 30140 / JCM 1155 / KCTC 3500 / NBRC 15886 / NCIMB 8040 / NRRL B-1843 / 9</strain>
    </source>
</reference>